<protein>
    <submittedName>
        <fullName evidence="1">Uncharacterized protein</fullName>
    </submittedName>
</protein>
<sequence length="193" mass="22241">MTYQEQEPDVNKTATLTVRNIPLDVDAMITMQASIVGKSKSDFLKEFLTQEFQDLIKNFSRTSPLVSLMDEELGKQFSIKVAEHWFENDMITGTNLQYKALLKLATHDDLQQIMMRNMPYLQLRASQVLHSQFAYIPRGLSLTFSLFNEIASRDANLIARVFDEIFYLVGAEKFYSDINAIRVEMKLEPVDGR</sequence>
<dbReference type="AlphaFoldDB" id="A0A633LEE3"/>
<gene>
    <name evidence="1" type="ORF">GC738_23390</name>
</gene>
<name>A0A633LEE3_SALER</name>
<evidence type="ECO:0000313" key="1">
    <source>
        <dbReference type="EMBL" id="EDH2826653.1"/>
    </source>
</evidence>
<organism evidence="1">
    <name type="scientific">Salmonella enterica</name>
    <name type="common">Salmonella choleraesuis</name>
    <dbReference type="NCBI Taxonomy" id="28901"/>
    <lineage>
        <taxon>Bacteria</taxon>
        <taxon>Pseudomonadati</taxon>
        <taxon>Pseudomonadota</taxon>
        <taxon>Gammaproteobacteria</taxon>
        <taxon>Enterobacterales</taxon>
        <taxon>Enterobacteriaceae</taxon>
        <taxon>Salmonella</taxon>
    </lineage>
</organism>
<accession>A0A633LEE3</accession>
<proteinExistence type="predicted"/>
<dbReference type="EMBL" id="AAMHAO010000013">
    <property type="protein sequence ID" value="EDH2826653.1"/>
    <property type="molecule type" value="Genomic_DNA"/>
</dbReference>
<reference evidence="1" key="1">
    <citation type="submission" date="2019-10" db="EMBL/GenBank/DDBJ databases">
        <authorList>
            <consortium name="PulseNet: The National Subtyping Network for Foodborne Disease Surveillance"/>
            <person name="Tarr C.L."/>
            <person name="Trees E."/>
            <person name="Katz L.S."/>
            <person name="Carleton-Romer H.A."/>
            <person name="Stroika S."/>
            <person name="Kucerova Z."/>
            <person name="Roache K.F."/>
            <person name="Sabol A.L."/>
            <person name="Besser J."/>
            <person name="Gerner-Smidt P."/>
        </authorList>
    </citation>
    <scope>NUCLEOTIDE SEQUENCE</scope>
    <source>
        <strain evidence="1">PNUSAS107973</strain>
    </source>
</reference>
<comment type="caution">
    <text evidence="1">The sequence shown here is derived from an EMBL/GenBank/DDBJ whole genome shotgun (WGS) entry which is preliminary data.</text>
</comment>